<evidence type="ECO:0000313" key="17">
    <source>
        <dbReference type="EMBL" id="KRM76099.1"/>
    </source>
</evidence>
<dbReference type="InterPro" id="IPR045865">
    <property type="entry name" value="ACT-like_dom_sf"/>
</dbReference>
<evidence type="ECO:0000256" key="13">
    <source>
        <dbReference type="PIRSR" id="PIRSR000726-1"/>
    </source>
</evidence>
<feature type="domain" description="ACT" evidence="16">
    <location>
        <begin position="390"/>
        <end position="452"/>
    </location>
</feature>
<feature type="binding site" evidence="13">
    <location>
        <position position="230"/>
    </location>
    <ligand>
        <name>ATP</name>
        <dbReference type="ChEBI" id="CHEBI:30616"/>
    </ligand>
</feature>
<dbReference type="EMBL" id="AYYN01000050">
    <property type="protein sequence ID" value="KRM76099.1"/>
    <property type="molecule type" value="Genomic_DNA"/>
</dbReference>
<dbReference type="GO" id="GO:0009089">
    <property type="term" value="P:lysine biosynthetic process via diaminopimelate"/>
    <property type="evidence" value="ECO:0007669"/>
    <property type="project" value="UniProtKB-UniPathway"/>
</dbReference>
<comment type="similarity">
    <text evidence="5 14">Belongs to the aspartokinase family.</text>
</comment>
<dbReference type="CDD" id="cd04245">
    <property type="entry name" value="AAK_AKiii-YclM-BS"/>
    <property type="match status" value="1"/>
</dbReference>
<evidence type="ECO:0000256" key="2">
    <source>
        <dbReference type="ARBA" id="ARBA00004766"/>
    </source>
</evidence>
<evidence type="ECO:0000256" key="11">
    <source>
        <dbReference type="ARBA" id="ARBA00023154"/>
    </source>
</evidence>
<name>A0A0R2BKV1_9LACO</name>
<dbReference type="PROSITE" id="PS51671">
    <property type="entry name" value="ACT"/>
    <property type="match status" value="1"/>
</dbReference>
<keyword evidence="8 14" id="KW-0418">Kinase</keyword>
<keyword evidence="7 13" id="KW-0547">Nucleotide-binding</keyword>
<keyword evidence="9 13" id="KW-0067">ATP-binding</keyword>
<dbReference type="EC" id="2.7.2.4" evidence="14"/>
<proteinExistence type="inferred from homology"/>
<dbReference type="UniPathway" id="UPA00051">
    <property type="reaction ID" value="UER00462"/>
</dbReference>
<dbReference type="SUPFAM" id="SSF55021">
    <property type="entry name" value="ACT-like"/>
    <property type="match status" value="2"/>
</dbReference>
<dbReference type="PANTHER" id="PTHR21499:SF67">
    <property type="entry name" value="ASPARTOKINASE 3"/>
    <property type="match status" value="1"/>
</dbReference>
<comment type="pathway">
    <text evidence="2 15">Amino-acid biosynthesis; L-lysine biosynthesis via DAP pathway; (S)-tetrahydrodipicolinate from L-aspartate: step 1/4.</text>
</comment>
<dbReference type="PANTHER" id="PTHR21499">
    <property type="entry name" value="ASPARTATE KINASE"/>
    <property type="match status" value="1"/>
</dbReference>
<dbReference type="GO" id="GO:0005829">
    <property type="term" value="C:cytosol"/>
    <property type="evidence" value="ECO:0007669"/>
    <property type="project" value="TreeGrafter"/>
</dbReference>
<keyword evidence="6 14" id="KW-0808">Transferase</keyword>
<dbReference type="InterPro" id="IPR035804">
    <property type="entry name" value="AKIII_YclM_N"/>
</dbReference>
<dbReference type="Pfam" id="PF00696">
    <property type="entry name" value="AA_kinase"/>
    <property type="match status" value="1"/>
</dbReference>
<dbReference type="InterPro" id="IPR001341">
    <property type="entry name" value="Asp_kinase"/>
</dbReference>
<keyword evidence="15" id="KW-0028">Amino-acid biosynthesis</keyword>
<comment type="catalytic activity">
    <reaction evidence="12 14">
        <text>L-aspartate + ATP = 4-phospho-L-aspartate + ADP</text>
        <dbReference type="Rhea" id="RHEA:23776"/>
        <dbReference type="ChEBI" id="CHEBI:29991"/>
        <dbReference type="ChEBI" id="CHEBI:30616"/>
        <dbReference type="ChEBI" id="CHEBI:57535"/>
        <dbReference type="ChEBI" id="CHEBI:456216"/>
        <dbReference type="EC" id="2.7.2.4"/>
    </reaction>
</comment>
<dbReference type="UniPathway" id="UPA00050">
    <property type="reaction ID" value="UER00461"/>
</dbReference>
<evidence type="ECO:0000256" key="15">
    <source>
        <dbReference type="RuleBase" id="RU004249"/>
    </source>
</evidence>
<sequence>MKVVKFGGSSLANGEQFKKVIAIVTAQPERQAVITSAPGKRFSDDIKVTDLLITYAEQFLNYLDTKKIQEKIFDRYQEIAQTFELPTEQLAWLKKELQQLQERTYPSAEYLLAAFKAHGEYFNARLLTLILNHLKIKARFIDPREVGLLVSSDPNNATVLPVTYENLARLDYTDEKLIFPGFFGVTKEGEIATFSRGGSDITGAIVARGLNAELYENFTDVDAIYAADPRLVQDPYAVTKMTYREMRELSYAGFSVFHDEAIVPAIEGRVKINVKNTNHPERPGTMIIPYQEFTPITPITGISSAKRFSALYLHKFLLNKEAGFTLKILNILYKYGISYEHMPSGIDDLTIIFDNSQLTEAKRKAVSRDIRAVIQPDELRWIDDYALIMVVGEGMINRIGIMKDVILAISDHNINIHMINQGSSEVSIMLGTKSADADKAVKYIYEAFFEQK</sequence>
<dbReference type="InterPro" id="IPR036393">
    <property type="entry name" value="AceGlu_kinase-like_sf"/>
</dbReference>
<comment type="pathway">
    <text evidence="4 15">Amino-acid biosynthesis; L-threonine biosynthesis; L-threonine from L-aspartate: step 1/5.</text>
</comment>
<reference evidence="17 18" key="1">
    <citation type="journal article" date="2015" name="Genome Announc.">
        <title>Expanding the biotechnology potential of lactobacilli through comparative genomics of 213 strains and associated genera.</title>
        <authorList>
            <person name="Sun Z."/>
            <person name="Harris H.M."/>
            <person name="McCann A."/>
            <person name="Guo C."/>
            <person name="Argimon S."/>
            <person name="Zhang W."/>
            <person name="Yang X."/>
            <person name="Jeffery I.B."/>
            <person name="Cooney J.C."/>
            <person name="Kagawa T.F."/>
            <person name="Liu W."/>
            <person name="Song Y."/>
            <person name="Salvetti E."/>
            <person name="Wrobel A."/>
            <person name="Rasinkangas P."/>
            <person name="Parkhill J."/>
            <person name="Rea M.C."/>
            <person name="O'Sullivan O."/>
            <person name="Ritari J."/>
            <person name="Douillard F.P."/>
            <person name="Paul Ross R."/>
            <person name="Yang R."/>
            <person name="Briner A.E."/>
            <person name="Felis G.E."/>
            <person name="de Vos W.M."/>
            <person name="Barrangou R."/>
            <person name="Klaenhammer T.R."/>
            <person name="Caufield P.W."/>
            <person name="Cui Y."/>
            <person name="Zhang H."/>
            <person name="O'Toole P.W."/>
        </authorList>
    </citation>
    <scope>NUCLEOTIDE SEQUENCE [LARGE SCALE GENOMIC DNA]</scope>
    <source>
        <strain evidence="17 18">DSM 20452</strain>
    </source>
</reference>
<dbReference type="NCBIfam" id="TIGR00657">
    <property type="entry name" value="asp_kinases"/>
    <property type="match status" value="1"/>
</dbReference>
<dbReference type="InterPro" id="IPR001048">
    <property type="entry name" value="Asp/Glu/Uridylate_kinase"/>
</dbReference>
<evidence type="ECO:0000256" key="5">
    <source>
        <dbReference type="ARBA" id="ARBA00010122"/>
    </source>
</evidence>
<dbReference type="GO" id="GO:0005524">
    <property type="term" value="F:ATP binding"/>
    <property type="evidence" value="ECO:0007669"/>
    <property type="project" value="UniProtKB-KW"/>
</dbReference>
<comment type="caution">
    <text evidence="17">The sequence shown here is derived from an EMBL/GenBank/DDBJ whole genome shotgun (WGS) entry which is preliminary data.</text>
</comment>
<evidence type="ECO:0000256" key="4">
    <source>
        <dbReference type="ARBA" id="ARBA00005139"/>
    </source>
</evidence>
<dbReference type="Gene3D" id="1.20.120.1320">
    <property type="entry name" value="Aspartokinase, catalytic domain"/>
    <property type="match status" value="1"/>
</dbReference>
<feature type="binding site" evidence="13">
    <location>
        <position position="225"/>
    </location>
    <ligand>
        <name>ATP</name>
        <dbReference type="ChEBI" id="CHEBI:30616"/>
    </ligand>
</feature>
<dbReference type="Gene3D" id="3.30.2130.10">
    <property type="entry name" value="VC0802-like"/>
    <property type="match status" value="1"/>
</dbReference>
<organism evidence="17 18">
    <name type="scientific">Ligilactobacillus murinus DSM 20452 = NBRC 14221</name>
    <dbReference type="NCBI Taxonomy" id="1423772"/>
    <lineage>
        <taxon>Bacteria</taxon>
        <taxon>Bacillati</taxon>
        <taxon>Bacillota</taxon>
        <taxon>Bacilli</taxon>
        <taxon>Lactobacillales</taxon>
        <taxon>Lactobacillaceae</taxon>
        <taxon>Ligilactobacillus</taxon>
    </lineage>
</organism>
<evidence type="ECO:0000256" key="12">
    <source>
        <dbReference type="ARBA" id="ARBA00047872"/>
    </source>
</evidence>
<keyword evidence="10" id="KW-0220">Diaminopimelate biosynthesis</keyword>
<dbReference type="InterPro" id="IPR018042">
    <property type="entry name" value="Aspartate_kinase_CS"/>
</dbReference>
<dbReference type="Pfam" id="PF22468">
    <property type="entry name" value="ACT_9"/>
    <property type="match status" value="1"/>
</dbReference>
<comment type="pathway">
    <text evidence="3 15">Amino-acid biosynthesis; L-methionine biosynthesis via de novo pathway; L-homoserine from L-aspartate: step 1/3.</text>
</comment>
<evidence type="ECO:0000313" key="18">
    <source>
        <dbReference type="Proteomes" id="UP000051612"/>
    </source>
</evidence>
<dbReference type="RefSeq" id="WP_056958805.1">
    <property type="nucleotide sequence ID" value="NZ_AYYN01000050.1"/>
</dbReference>
<accession>A0A0R2BKV1</accession>
<dbReference type="UniPathway" id="UPA00034">
    <property type="reaction ID" value="UER00015"/>
</dbReference>
<dbReference type="GO" id="GO:0009090">
    <property type="term" value="P:homoserine biosynthetic process"/>
    <property type="evidence" value="ECO:0007669"/>
    <property type="project" value="TreeGrafter"/>
</dbReference>
<dbReference type="GO" id="GO:0004072">
    <property type="term" value="F:aspartate kinase activity"/>
    <property type="evidence" value="ECO:0007669"/>
    <property type="project" value="UniProtKB-EC"/>
</dbReference>
<evidence type="ECO:0000256" key="1">
    <source>
        <dbReference type="ARBA" id="ARBA00003121"/>
    </source>
</evidence>
<keyword evidence="11" id="KW-0457">Lysine biosynthesis</keyword>
<dbReference type="FunFam" id="3.40.1160.10:FF:000027">
    <property type="entry name" value="Aspartokinase"/>
    <property type="match status" value="1"/>
</dbReference>
<dbReference type="InterPro" id="IPR002912">
    <property type="entry name" value="ACT_dom"/>
</dbReference>
<evidence type="ECO:0000256" key="8">
    <source>
        <dbReference type="ARBA" id="ARBA00022777"/>
    </source>
</evidence>
<dbReference type="GO" id="GO:0019877">
    <property type="term" value="P:diaminopimelate biosynthetic process"/>
    <property type="evidence" value="ECO:0007669"/>
    <property type="project" value="UniProtKB-KW"/>
</dbReference>
<dbReference type="PIRSF" id="PIRSF000726">
    <property type="entry name" value="Asp_kin"/>
    <property type="match status" value="1"/>
</dbReference>
<dbReference type="InterPro" id="IPR005260">
    <property type="entry name" value="Asp_kin_monofn"/>
</dbReference>
<evidence type="ECO:0000256" key="14">
    <source>
        <dbReference type="RuleBase" id="RU003448"/>
    </source>
</evidence>
<dbReference type="NCBIfam" id="NF006540">
    <property type="entry name" value="PRK09034.1"/>
    <property type="match status" value="1"/>
</dbReference>
<dbReference type="CDD" id="cd04911">
    <property type="entry name" value="ACT_AKiii-YclM-BS_1"/>
    <property type="match status" value="1"/>
</dbReference>
<evidence type="ECO:0000256" key="9">
    <source>
        <dbReference type="ARBA" id="ARBA00022840"/>
    </source>
</evidence>
<gene>
    <name evidence="17" type="ORF">FC48_GL001981</name>
</gene>
<dbReference type="PATRIC" id="fig|1423772.3.peg.2116"/>
<dbReference type="GO" id="GO:0009088">
    <property type="term" value="P:threonine biosynthetic process"/>
    <property type="evidence" value="ECO:0007669"/>
    <property type="project" value="UniProtKB-UniPathway"/>
</dbReference>
<evidence type="ECO:0000256" key="7">
    <source>
        <dbReference type="ARBA" id="ARBA00022741"/>
    </source>
</evidence>
<dbReference type="PROSITE" id="PS00324">
    <property type="entry name" value="ASPARTOKINASE"/>
    <property type="match status" value="1"/>
</dbReference>
<dbReference type="AlphaFoldDB" id="A0A0R2BKV1"/>
<evidence type="ECO:0000256" key="10">
    <source>
        <dbReference type="ARBA" id="ARBA00022915"/>
    </source>
</evidence>
<feature type="binding site" evidence="13">
    <location>
        <begin position="219"/>
        <end position="220"/>
    </location>
    <ligand>
        <name>ATP</name>
        <dbReference type="ChEBI" id="CHEBI:30616"/>
    </ligand>
</feature>
<dbReference type="InterPro" id="IPR054352">
    <property type="entry name" value="ACT_Aspartokinase"/>
</dbReference>
<dbReference type="InterPro" id="IPR042199">
    <property type="entry name" value="AsparK_Bifunc_asparK/hSer_DH"/>
</dbReference>
<evidence type="ECO:0000259" key="16">
    <source>
        <dbReference type="PROSITE" id="PS51671"/>
    </source>
</evidence>
<dbReference type="CDD" id="cd04916">
    <property type="entry name" value="ACT_AKiii-YclM-BS_2"/>
    <property type="match status" value="1"/>
</dbReference>
<dbReference type="Gene3D" id="3.40.1160.10">
    <property type="entry name" value="Acetylglutamate kinase-like"/>
    <property type="match status" value="1"/>
</dbReference>
<protein>
    <recommendedName>
        <fullName evidence="14">Aspartokinase</fullName>
        <ecNumber evidence="14">2.7.2.4</ecNumber>
    </recommendedName>
</protein>
<evidence type="ECO:0000256" key="3">
    <source>
        <dbReference type="ARBA" id="ARBA00004986"/>
    </source>
</evidence>
<evidence type="ECO:0000256" key="6">
    <source>
        <dbReference type="ARBA" id="ARBA00022679"/>
    </source>
</evidence>
<dbReference type="SUPFAM" id="SSF53633">
    <property type="entry name" value="Carbamate kinase-like"/>
    <property type="match status" value="1"/>
</dbReference>
<comment type="function">
    <text evidence="1">Catalyzes the phosphorylation of the beta-carboxyl group of aspartic acid with ATP to yield 4-phospho-L-aspartate, which is involved in the branched biosynthetic pathway leading to the biosynthesis of amino acids threonine, isoleucine and methionine.</text>
</comment>
<dbReference type="Proteomes" id="UP000051612">
    <property type="component" value="Unassembled WGS sequence"/>
</dbReference>